<comment type="subcellular location">
    <subcellularLocation>
        <location evidence="6">Cytoplasm</location>
    </subcellularLocation>
</comment>
<sequence length="322" mass="34774">MNKDANKIEKILAKLSERFLTLGAGMVNKGELYIVGTPIGNLNDLSPRALVTLAQVDVIAAEDTRHTATLLAAFDIHNCLISYHEHNMHKVGGKIIDLLTEGKSVALVTDAGMPAISDPGQELCALCHANHIRINTVPGPTAVASAAAASGLVKGEFYFATFLPADGKMRKSALAKIMRKDEPVIMYESPHRLANTLNDLVKAGLGDCELCIARELTKIHESVRITTPAAALEELSLDPVNGKGEFVLVLANPSSYLAQTTASEEVIESQAEREVLLRKKAEVYLHSKIGLKQAARELAAEFGLKTNVAYDLLLEIKSRDMV</sequence>
<dbReference type="PANTHER" id="PTHR46111:SF1">
    <property type="entry name" value="RIBOSOMAL RNA SMALL SUBUNIT METHYLTRANSFERASE I"/>
    <property type="match status" value="1"/>
</dbReference>
<dbReference type="PIRSF" id="PIRSF005917">
    <property type="entry name" value="MTase_YraL"/>
    <property type="match status" value="1"/>
</dbReference>
<dbReference type="RefSeq" id="WP_102892332.1">
    <property type="nucleotide sequence ID" value="NZ_NBZD01000001.1"/>
</dbReference>
<keyword evidence="3 6" id="KW-0489">Methyltransferase</keyword>
<evidence type="ECO:0000256" key="4">
    <source>
        <dbReference type="ARBA" id="ARBA00022679"/>
    </source>
</evidence>
<dbReference type="GO" id="GO:0005737">
    <property type="term" value="C:cytoplasm"/>
    <property type="evidence" value="ECO:0007669"/>
    <property type="project" value="UniProtKB-SubCell"/>
</dbReference>
<name>A0A2J8B4U2_9FIRM</name>
<dbReference type="SUPFAM" id="SSF53790">
    <property type="entry name" value="Tetrapyrrole methylase"/>
    <property type="match status" value="1"/>
</dbReference>
<comment type="function">
    <text evidence="6">Catalyzes the 2'-O-methylation of the ribose of cytidine 1402 (C1402) in 16S rRNA.</text>
</comment>
<dbReference type="FunFam" id="3.40.1010.10:FF:000007">
    <property type="entry name" value="Ribosomal RNA small subunit methyltransferase I"/>
    <property type="match status" value="1"/>
</dbReference>
<comment type="similarity">
    <text evidence="6">Belongs to the methyltransferase superfamily. RsmI family.</text>
</comment>
<evidence type="ECO:0000256" key="5">
    <source>
        <dbReference type="ARBA" id="ARBA00022691"/>
    </source>
</evidence>
<dbReference type="Gene3D" id="3.40.1010.10">
    <property type="entry name" value="Cobalt-precorrin-4 Transmethylase, Domain 1"/>
    <property type="match status" value="1"/>
</dbReference>
<dbReference type="InterPro" id="IPR008189">
    <property type="entry name" value="rRNA_ssu_MeTfrase_I"/>
</dbReference>
<dbReference type="InterPro" id="IPR014776">
    <property type="entry name" value="4pyrrole_Mease_sub2"/>
</dbReference>
<dbReference type="HAMAP" id="MF_01877">
    <property type="entry name" value="16SrRNA_methyltr_I"/>
    <property type="match status" value="1"/>
</dbReference>
<dbReference type="NCBIfam" id="TIGR00096">
    <property type="entry name" value="16S rRNA (cytidine(1402)-2'-O)-methyltransferase"/>
    <property type="match status" value="1"/>
</dbReference>
<dbReference type="Pfam" id="PF00590">
    <property type="entry name" value="TP_methylase"/>
    <property type="match status" value="1"/>
</dbReference>
<dbReference type="InterPro" id="IPR000878">
    <property type="entry name" value="4pyrrol_Mease"/>
</dbReference>
<evidence type="ECO:0000256" key="3">
    <source>
        <dbReference type="ARBA" id="ARBA00022603"/>
    </source>
</evidence>
<comment type="caution">
    <text evidence="8">The sequence shown here is derived from an EMBL/GenBank/DDBJ whole genome shotgun (WGS) entry which is preliminary data.</text>
</comment>
<dbReference type="CDD" id="cd11648">
    <property type="entry name" value="RsmI"/>
    <property type="match status" value="1"/>
</dbReference>
<gene>
    <name evidence="6" type="primary">rsmI</name>
    <name evidence="8" type="ORF">B7R76_02660</name>
</gene>
<dbReference type="InterPro" id="IPR035996">
    <property type="entry name" value="4pyrrol_Methylase_sf"/>
</dbReference>
<keyword evidence="1 6" id="KW-0963">Cytoplasm</keyword>
<dbReference type="GO" id="GO:0070677">
    <property type="term" value="F:rRNA (cytosine-2'-O-)-methyltransferase activity"/>
    <property type="evidence" value="ECO:0007669"/>
    <property type="project" value="UniProtKB-UniRule"/>
</dbReference>
<evidence type="ECO:0000256" key="1">
    <source>
        <dbReference type="ARBA" id="ARBA00022490"/>
    </source>
</evidence>
<proteinExistence type="inferred from homology"/>
<evidence type="ECO:0000256" key="2">
    <source>
        <dbReference type="ARBA" id="ARBA00022552"/>
    </source>
</evidence>
<evidence type="ECO:0000256" key="6">
    <source>
        <dbReference type="HAMAP-Rule" id="MF_01877"/>
    </source>
</evidence>
<dbReference type="PANTHER" id="PTHR46111">
    <property type="entry name" value="RIBOSOMAL RNA SMALL SUBUNIT METHYLTRANSFERASE I"/>
    <property type="match status" value="1"/>
</dbReference>
<keyword evidence="4 6" id="KW-0808">Transferase</keyword>
<keyword evidence="5 6" id="KW-0949">S-adenosyl-L-methionine</keyword>
<keyword evidence="2 6" id="KW-0698">rRNA processing</keyword>
<dbReference type="InterPro" id="IPR014777">
    <property type="entry name" value="4pyrrole_Mease_sub1"/>
</dbReference>
<dbReference type="Proteomes" id="UP000236394">
    <property type="component" value="Unassembled WGS sequence"/>
</dbReference>
<dbReference type="EMBL" id="NBZD01000001">
    <property type="protein sequence ID" value="PNH19797.1"/>
    <property type="molecule type" value="Genomic_DNA"/>
</dbReference>
<dbReference type="EC" id="2.1.1.198" evidence="6"/>
<comment type="catalytic activity">
    <reaction evidence="6">
        <text>cytidine(1402) in 16S rRNA + S-adenosyl-L-methionine = 2'-O-methylcytidine(1402) in 16S rRNA + S-adenosyl-L-homocysteine + H(+)</text>
        <dbReference type="Rhea" id="RHEA:42924"/>
        <dbReference type="Rhea" id="RHEA-COMP:10285"/>
        <dbReference type="Rhea" id="RHEA-COMP:10286"/>
        <dbReference type="ChEBI" id="CHEBI:15378"/>
        <dbReference type="ChEBI" id="CHEBI:57856"/>
        <dbReference type="ChEBI" id="CHEBI:59789"/>
        <dbReference type="ChEBI" id="CHEBI:74495"/>
        <dbReference type="ChEBI" id="CHEBI:82748"/>
        <dbReference type="EC" id="2.1.1.198"/>
    </reaction>
</comment>
<evidence type="ECO:0000313" key="9">
    <source>
        <dbReference type="Proteomes" id="UP000236394"/>
    </source>
</evidence>
<protein>
    <recommendedName>
        <fullName evidence="6">Ribosomal RNA small subunit methyltransferase I</fullName>
        <ecNumber evidence="6">2.1.1.198</ecNumber>
    </recommendedName>
    <alternativeName>
        <fullName evidence="6">16S rRNA 2'-O-ribose C1402 methyltransferase</fullName>
    </alternativeName>
    <alternativeName>
        <fullName evidence="6">rRNA (cytidine-2'-O-)-methyltransferase RsmI</fullName>
    </alternativeName>
</protein>
<feature type="domain" description="Tetrapyrrole methylase" evidence="7">
    <location>
        <begin position="32"/>
        <end position="227"/>
    </location>
</feature>
<evidence type="ECO:0000259" key="7">
    <source>
        <dbReference type="Pfam" id="PF00590"/>
    </source>
</evidence>
<accession>A0A2J8B4U2</accession>
<dbReference type="Gene3D" id="3.30.950.10">
    <property type="entry name" value="Methyltransferase, Cobalt-precorrin-4 Transmethylase, Domain 2"/>
    <property type="match status" value="1"/>
</dbReference>
<reference evidence="9" key="1">
    <citation type="submission" date="2017-04" db="EMBL/GenBank/DDBJ databases">
        <authorList>
            <person name="Bumgarner R.E."/>
            <person name="Fredricks D.N."/>
            <person name="Srinivasan S."/>
        </authorList>
    </citation>
    <scope>NUCLEOTIDE SEQUENCE [LARGE SCALE GENOMIC DNA]</scope>
    <source>
        <strain evidence="9">KA00405</strain>
    </source>
</reference>
<dbReference type="AlphaFoldDB" id="A0A2J8B4U2"/>
<evidence type="ECO:0000313" key="8">
    <source>
        <dbReference type="EMBL" id="PNH19797.1"/>
    </source>
</evidence>
<organism evidence="8 9">
    <name type="scientific">Mageeibacillus indolicus</name>
    <dbReference type="NCBI Taxonomy" id="884684"/>
    <lineage>
        <taxon>Bacteria</taxon>
        <taxon>Bacillati</taxon>
        <taxon>Bacillota</taxon>
        <taxon>Clostridia</taxon>
        <taxon>Eubacteriales</taxon>
        <taxon>Oscillospiraceae</taxon>
        <taxon>Mageeibacillus</taxon>
    </lineage>
</organism>